<dbReference type="PROSITE" id="PS50873">
    <property type="entry name" value="PEROXIDASE_4"/>
    <property type="match status" value="1"/>
</dbReference>
<keyword evidence="7 22" id="KW-0575">Peroxidase</keyword>
<comment type="catalytic activity">
    <reaction evidence="1 22">
        <text>2 a phenolic donor + H2O2 = 2 a phenolic radical donor + 2 H2O</text>
        <dbReference type="Rhea" id="RHEA:56136"/>
        <dbReference type="ChEBI" id="CHEBI:15377"/>
        <dbReference type="ChEBI" id="CHEBI:16240"/>
        <dbReference type="ChEBI" id="CHEBI:139520"/>
        <dbReference type="ChEBI" id="CHEBI:139521"/>
        <dbReference type="EC" id="1.11.1.7"/>
    </reaction>
</comment>
<name>A0A443NER8_9MAGN</name>
<accession>A0A443NER8</accession>
<dbReference type="PROSITE" id="PS00436">
    <property type="entry name" value="PEROXIDASE_2"/>
    <property type="match status" value="1"/>
</dbReference>
<keyword evidence="11 19" id="KW-0106">Calcium</keyword>
<dbReference type="GO" id="GO:0042744">
    <property type="term" value="P:hydrogen peroxide catabolic process"/>
    <property type="evidence" value="ECO:0007669"/>
    <property type="project" value="UniProtKB-KW"/>
</dbReference>
<evidence type="ECO:0000256" key="10">
    <source>
        <dbReference type="ARBA" id="ARBA00022729"/>
    </source>
</evidence>
<evidence type="ECO:0000256" key="15">
    <source>
        <dbReference type="ARBA" id="ARBA00023180"/>
    </source>
</evidence>
<dbReference type="EMBL" id="QPKB01000002">
    <property type="protein sequence ID" value="RWR77011.1"/>
    <property type="molecule type" value="Genomic_DNA"/>
</dbReference>
<comment type="similarity">
    <text evidence="4">Belongs to the peroxidase family. Ascorbate peroxidase subfamily.</text>
</comment>
<evidence type="ECO:0000313" key="25">
    <source>
        <dbReference type="Proteomes" id="UP000283530"/>
    </source>
</evidence>
<dbReference type="PRINTS" id="PR00461">
    <property type="entry name" value="PLPEROXIDASE"/>
</dbReference>
<evidence type="ECO:0000256" key="14">
    <source>
        <dbReference type="ARBA" id="ARBA00023157"/>
    </source>
</evidence>
<evidence type="ECO:0000259" key="23">
    <source>
        <dbReference type="PROSITE" id="PS50873"/>
    </source>
</evidence>
<feature type="disulfide bond" evidence="21">
    <location>
        <begin position="44"/>
        <end position="122"/>
    </location>
</feature>
<feature type="binding site" description="axial binding residue" evidence="19">
    <location>
        <position position="198"/>
    </location>
    <ligand>
        <name>heme b</name>
        <dbReference type="ChEBI" id="CHEBI:60344"/>
    </ligand>
    <ligandPart>
        <name>Fe</name>
        <dbReference type="ChEBI" id="CHEBI:18248"/>
    </ligandPart>
</feature>
<dbReference type="Pfam" id="PF00141">
    <property type="entry name" value="peroxidase"/>
    <property type="match status" value="1"/>
</dbReference>
<evidence type="ECO:0000256" key="12">
    <source>
        <dbReference type="ARBA" id="ARBA00023002"/>
    </source>
</evidence>
<feature type="domain" description="Plant heme peroxidase family profile" evidence="23">
    <location>
        <begin position="34"/>
        <end position="331"/>
    </location>
</feature>
<keyword evidence="13 19" id="KW-0408">Iron</keyword>
<comment type="cofactor">
    <cofactor evidence="19 22">
        <name>heme b</name>
        <dbReference type="ChEBI" id="CHEBI:60344"/>
    </cofactor>
    <text evidence="19 22">Binds 1 heme b (iron(II)-protoporphyrin IX) group per subunit.</text>
</comment>
<organism evidence="24 25">
    <name type="scientific">Cinnamomum micranthum f. kanehirae</name>
    <dbReference type="NCBI Taxonomy" id="337451"/>
    <lineage>
        <taxon>Eukaryota</taxon>
        <taxon>Viridiplantae</taxon>
        <taxon>Streptophyta</taxon>
        <taxon>Embryophyta</taxon>
        <taxon>Tracheophyta</taxon>
        <taxon>Spermatophyta</taxon>
        <taxon>Magnoliopsida</taxon>
        <taxon>Magnoliidae</taxon>
        <taxon>Laurales</taxon>
        <taxon>Lauraceae</taxon>
        <taxon>Cinnamomum</taxon>
    </lineage>
</organism>
<dbReference type="GO" id="GO:0020037">
    <property type="term" value="F:heme binding"/>
    <property type="evidence" value="ECO:0007669"/>
    <property type="project" value="UniProtKB-UniRule"/>
</dbReference>
<dbReference type="InterPro" id="IPR010255">
    <property type="entry name" value="Haem_peroxidase_sf"/>
</dbReference>
<sequence length="331" mass="35396">MSDVTDTKKKSMKGLAVVVLVVVLVLPLGPCQGALQDGYCKGKCGSTDVEDTIKNVVLSKFNQDRSIVAALLRMQFHDCFVKGCDASILLDGSSSEKAAIPNLSVRGYDIIDEAKAALEKACPGVVSCADIIIAATRDAVSFSGGERYEIQTGRKDGLVSQASNVNLPSPSISVSDSIAAFAKKGLTTEDMVLLLGGHTVGVAHCSLFQDRLYNYQGTGQRDPNMSLLLAVTLSLRCPKNASVDNTANLDQNPLSALVVDNDYYKQLLLRRGVLQIDQALAMDARTRPTVASLASRSDFTSQFAEAMVKLGAVEVLTDEQGQIRRSCRSVN</sequence>
<evidence type="ECO:0000256" key="13">
    <source>
        <dbReference type="ARBA" id="ARBA00023004"/>
    </source>
</evidence>
<keyword evidence="14 21" id="KW-1015">Disulfide bond</keyword>
<evidence type="ECO:0000256" key="19">
    <source>
        <dbReference type="PIRSR" id="PIRSR600823-3"/>
    </source>
</evidence>
<dbReference type="EC" id="1.11.1.7" evidence="5 22"/>
<feature type="disulfide bond" evidence="21">
    <location>
        <begin position="205"/>
        <end position="237"/>
    </location>
</feature>
<evidence type="ECO:0000256" key="22">
    <source>
        <dbReference type="RuleBase" id="RU362060"/>
    </source>
</evidence>
<dbReference type="Gene3D" id="1.10.520.10">
    <property type="match status" value="1"/>
</dbReference>
<dbReference type="GO" id="GO:0006979">
    <property type="term" value="P:response to oxidative stress"/>
    <property type="evidence" value="ECO:0007669"/>
    <property type="project" value="UniProtKB-UniRule"/>
</dbReference>
<evidence type="ECO:0000256" key="5">
    <source>
        <dbReference type="ARBA" id="ARBA00012313"/>
    </source>
</evidence>
<feature type="binding site" evidence="19">
    <location>
        <position position="81"/>
    </location>
    <ligand>
        <name>Ca(2+)</name>
        <dbReference type="ChEBI" id="CHEBI:29108"/>
        <label>1</label>
    </ligand>
</feature>
<feature type="chain" id="PRO_5018808948" description="Peroxidase" evidence="22">
    <location>
        <begin position="34"/>
        <end position="331"/>
    </location>
</feature>
<dbReference type="Proteomes" id="UP000283530">
    <property type="component" value="Unassembled WGS sequence"/>
</dbReference>
<feature type="binding site" evidence="18">
    <location>
        <position position="168"/>
    </location>
    <ligand>
        <name>substrate</name>
    </ligand>
</feature>
<comment type="caution">
    <text evidence="24">The sequence shown here is derived from an EMBL/GenBank/DDBJ whole genome shotgun (WGS) entry which is preliminary data.</text>
</comment>
<feature type="binding site" evidence="19">
    <location>
        <position position="83"/>
    </location>
    <ligand>
        <name>Ca(2+)</name>
        <dbReference type="ChEBI" id="CHEBI:29108"/>
        <label>1</label>
    </ligand>
</feature>
<dbReference type="AlphaFoldDB" id="A0A443NER8"/>
<dbReference type="FunFam" id="1.10.420.10:FF:000007">
    <property type="entry name" value="Peroxidase"/>
    <property type="match status" value="1"/>
</dbReference>
<keyword evidence="10 22" id="KW-0732">Signal</keyword>
<reference evidence="24 25" key="1">
    <citation type="journal article" date="2019" name="Nat. Plants">
        <title>Stout camphor tree genome fills gaps in understanding of flowering plant genome evolution.</title>
        <authorList>
            <person name="Chaw S.M."/>
            <person name="Liu Y.C."/>
            <person name="Wu Y.W."/>
            <person name="Wang H.Y."/>
            <person name="Lin C.I."/>
            <person name="Wu C.S."/>
            <person name="Ke H.M."/>
            <person name="Chang L.Y."/>
            <person name="Hsu C.Y."/>
            <person name="Yang H.T."/>
            <person name="Sudianto E."/>
            <person name="Hsu M.H."/>
            <person name="Wu K.P."/>
            <person name="Wang L.N."/>
            <person name="Leebens-Mack J.H."/>
            <person name="Tsai I.J."/>
        </authorList>
    </citation>
    <scope>NUCLEOTIDE SEQUENCE [LARGE SCALE GENOMIC DNA]</scope>
    <source>
        <strain evidence="25">cv. Chaw 1501</strain>
        <tissue evidence="24">Young leaves</tissue>
    </source>
</reference>
<evidence type="ECO:0000256" key="2">
    <source>
        <dbReference type="ARBA" id="ARBA00002322"/>
    </source>
</evidence>
<evidence type="ECO:0000256" key="8">
    <source>
        <dbReference type="ARBA" id="ARBA00022617"/>
    </source>
</evidence>
<feature type="disulfide bond" evidence="21">
    <location>
        <begin position="128"/>
        <end position="327"/>
    </location>
</feature>
<evidence type="ECO:0000256" key="17">
    <source>
        <dbReference type="PIRSR" id="PIRSR600823-1"/>
    </source>
</evidence>
<dbReference type="PRINTS" id="PR00458">
    <property type="entry name" value="PEROXIDASE"/>
</dbReference>
<dbReference type="GO" id="GO:0005576">
    <property type="term" value="C:extracellular region"/>
    <property type="evidence" value="ECO:0007669"/>
    <property type="project" value="UniProtKB-SubCell"/>
</dbReference>
<evidence type="ECO:0000256" key="6">
    <source>
        <dbReference type="ARBA" id="ARBA00022525"/>
    </source>
</evidence>
<protein>
    <recommendedName>
        <fullName evidence="5 22">Peroxidase</fullName>
        <ecNumber evidence="5 22">1.11.1.7</ecNumber>
    </recommendedName>
</protein>
<feature type="site" description="Transition state stabilizer" evidence="20">
    <location>
        <position position="73"/>
    </location>
</feature>
<dbReference type="OrthoDB" id="2113341at2759"/>
<evidence type="ECO:0000313" key="24">
    <source>
        <dbReference type="EMBL" id="RWR77011.1"/>
    </source>
</evidence>
<dbReference type="STRING" id="337451.A0A443NER8"/>
<keyword evidence="25" id="KW-1185">Reference proteome</keyword>
<dbReference type="GO" id="GO:0140825">
    <property type="term" value="F:lactoperoxidase activity"/>
    <property type="evidence" value="ECO:0007669"/>
    <property type="project" value="UniProtKB-EC"/>
</dbReference>
<feature type="binding site" evidence="19">
    <location>
        <position position="199"/>
    </location>
    <ligand>
        <name>Ca(2+)</name>
        <dbReference type="ChEBI" id="CHEBI:29108"/>
        <label>2</label>
    </ligand>
</feature>
<dbReference type="FunFam" id="1.10.520.10:FF:000006">
    <property type="entry name" value="Peroxidase"/>
    <property type="match status" value="1"/>
</dbReference>
<evidence type="ECO:0000256" key="9">
    <source>
        <dbReference type="ARBA" id="ARBA00022723"/>
    </source>
</evidence>
<dbReference type="InterPro" id="IPR033905">
    <property type="entry name" value="Secretory_peroxidase"/>
</dbReference>
<dbReference type="InterPro" id="IPR000823">
    <property type="entry name" value="Peroxidase_pln"/>
</dbReference>
<evidence type="ECO:0000256" key="20">
    <source>
        <dbReference type="PIRSR" id="PIRSR600823-4"/>
    </source>
</evidence>
<proteinExistence type="inferred from homology"/>
<comment type="similarity">
    <text evidence="22">Belongs to the peroxidase family. Classical plant (class III) peroxidase subfamily.</text>
</comment>
<feature type="active site" description="Proton acceptor" evidence="17">
    <location>
        <position position="77"/>
    </location>
</feature>
<dbReference type="InterPro" id="IPR019794">
    <property type="entry name" value="Peroxidases_AS"/>
</dbReference>
<keyword evidence="9 19" id="KW-0479">Metal-binding</keyword>
<comment type="subcellular location">
    <subcellularLocation>
        <location evidence="3 22">Secreted</location>
    </subcellularLocation>
</comment>
<dbReference type="InterPro" id="IPR002016">
    <property type="entry name" value="Haem_peroxidase"/>
</dbReference>
<feature type="binding site" evidence="19">
    <location>
        <position position="78"/>
    </location>
    <ligand>
        <name>Ca(2+)</name>
        <dbReference type="ChEBI" id="CHEBI:29108"/>
        <label>1</label>
    </ligand>
</feature>
<dbReference type="GO" id="GO:0046872">
    <property type="term" value="F:metal ion binding"/>
    <property type="evidence" value="ECO:0007669"/>
    <property type="project" value="UniProtKB-UniRule"/>
</dbReference>
<evidence type="ECO:0000256" key="18">
    <source>
        <dbReference type="PIRSR" id="PIRSR600823-2"/>
    </source>
</evidence>
<keyword evidence="6 22" id="KW-0964">Secreted</keyword>
<dbReference type="PANTHER" id="PTHR31517:SF59">
    <property type="entry name" value="PEROXIDASE"/>
    <property type="match status" value="1"/>
</dbReference>
<evidence type="ECO:0000256" key="7">
    <source>
        <dbReference type="ARBA" id="ARBA00022559"/>
    </source>
</evidence>
<dbReference type="InterPro" id="IPR019793">
    <property type="entry name" value="Peroxidases_heam-ligand_BS"/>
</dbReference>
<evidence type="ECO:0000256" key="21">
    <source>
        <dbReference type="PIRSR" id="PIRSR600823-5"/>
    </source>
</evidence>
<evidence type="ECO:0000256" key="4">
    <source>
        <dbReference type="ARBA" id="ARBA00006873"/>
    </source>
</evidence>
<dbReference type="CDD" id="cd00693">
    <property type="entry name" value="secretory_peroxidase"/>
    <property type="match status" value="1"/>
</dbReference>
<feature type="binding site" evidence="19">
    <location>
        <position position="96"/>
    </location>
    <ligand>
        <name>Ca(2+)</name>
        <dbReference type="ChEBI" id="CHEBI:29108"/>
        <label>1</label>
    </ligand>
</feature>
<comment type="cofactor">
    <cofactor evidence="19 22">
        <name>Ca(2+)</name>
        <dbReference type="ChEBI" id="CHEBI:29108"/>
    </cofactor>
    <text evidence="19 22">Binds 2 calcium ions per subunit.</text>
</comment>
<feature type="binding site" evidence="19">
    <location>
        <position position="260"/>
    </location>
    <ligand>
        <name>Ca(2+)</name>
        <dbReference type="ChEBI" id="CHEBI:29108"/>
        <label>2</label>
    </ligand>
</feature>
<feature type="disulfide bond" evidence="21">
    <location>
        <begin position="79"/>
        <end position="84"/>
    </location>
</feature>
<evidence type="ECO:0000256" key="11">
    <source>
        <dbReference type="ARBA" id="ARBA00022837"/>
    </source>
</evidence>
<feature type="binding site" evidence="19">
    <location>
        <position position="85"/>
    </location>
    <ligand>
        <name>Ca(2+)</name>
        <dbReference type="ChEBI" id="CHEBI:29108"/>
        <label>1</label>
    </ligand>
</feature>
<evidence type="ECO:0000256" key="1">
    <source>
        <dbReference type="ARBA" id="ARBA00000189"/>
    </source>
</evidence>
<gene>
    <name evidence="24" type="ORF">CKAN_00548300</name>
</gene>
<comment type="function">
    <text evidence="2">Removal of H(2)O(2), oxidation of toxic reductants, biosynthesis and degradation of lignin, suberization, auxin catabolism, response to environmental stresses such as wounding, pathogen attack and oxidative stress. These functions might be dependent on each isozyme/isoform in each plant tissue.</text>
</comment>
<keyword evidence="16 22" id="KW-0376">Hydrogen peroxide</keyword>
<dbReference type="PROSITE" id="PS00435">
    <property type="entry name" value="PEROXIDASE_1"/>
    <property type="match status" value="1"/>
</dbReference>
<keyword evidence="8 22" id="KW-0349">Heme</keyword>
<keyword evidence="15" id="KW-0325">Glycoprotein</keyword>
<dbReference type="PANTHER" id="PTHR31517">
    <property type="match status" value="1"/>
</dbReference>
<keyword evidence="12 22" id="KW-0560">Oxidoreductase</keyword>
<feature type="signal peptide" evidence="22">
    <location>
        <begin position="1"/>
        <end position="33"/>
    </location>
</feature>
<dbReference type="SUPFAM" id="SSF48113">
    <property type="entry name" value="Heme-dependent peroxidases"/>
    <property type="match status" value="1"/>
</dbReference>
<feature type="binding site" evidence="19">
    <location>
        <position position="250"/>
    </location>
    <ligand>
        <name>Ca(2+)</name>
        <dbReference type="ChEBI" id="CHEBI:29108"/>
        <label>2</label>
    </ligand>
</feature>
<feature type="binding site" evidence="19">
    <location>
        <position position="87"/>
    </location>
    <ligand>
        <name>Ca(2+)</name>
        <dbReference type="ChEBI" id="CHEBI:29108"/>
        <label>1</label>
    </ligand>
</feature>
<evidence type="ECO:0000256" key="3">
    <source>
        <dbReference type="ARBA" id="ARBA00004613"/>
    </source>
</evidence>
<dbReference type="Gene3D" id="1.10.420.10">
    <property type="entry name" value="Peroxidase, domain 2"/>
    <property type="match status" value="1"/>
</dbReference>
<evidence type="ECO:0000256" key="16">
    <source>
        <dbReference type="ARBA" id="ARBA00023324"/>
    </source>
</evidence>